<dbReference type="PANTHER" id="PTHR33359">
    <property type="entry name" value="MOLYBDOPTERIN SYNTHASE SULFUR CARRIER SUBUNIT"/>
    <property type="match status" value="1"/>
</dbReference>
<gene>
    <name evidence="4" type="ORF">A1332_03010</name>
    <name evidence="5" type="ORF">A1353_07190</name>
</gene>
<comment type="similarity">
    <text evidence="2">Belongs to the MoaD family.</text>
</comment>
<dbReference type="InterPro" id="IPR044672">
    <property type="entry name" value="MOCS2A"/>
</dbReference>
<dbReference type="GO" id="GO:0000166">
    <property type="term" value="F:nucleotide binding"/>
    <property type="evidence" value="ECO:0007669"/>
    <property type="project" value="UniProtKB-KW"/>
</dbReference>
<evidence type="ECO:0000313" key="7">
    <source>
        <dbReference type="Proteomes" id="UP000078090"/>
    </source>
</evidence>
<comment type="caution">
    <text evidence="4">The sequence shown here is derived from an EMBL/GenBank/DDBJ whole genome shotgun (WGS) entry which is preliminary data.</text>
</comment>
<dbReference type="AlphaFoldDB" id="A0A177MB57"/>
<evidence type="ECO:0000256" key="3">
    <source>
        <dbReference type="ARBA" id="ARBA00024247"/>
    </source>
</evidence>
<dbReference type="OrthoDB" id="9801945at2"/>
<dbReference type="SUPFAM" id="SSF54285">
    <property type="entry name" value="MoaD/ThiS"/>
    <property type="match status" value="1"/>
</dbReference>
<accession>A0A177MB57</accession>
<evidence type="ECO:0000313" key="5">
    <source>
        <dbReference type="EMBL" id="OAI07459.1"/>
    </source>
</evidence>
<dbReference type="GO" id="GO:1990133">
    <property type="term" value="C:molybdopterin adenylyltransferase complex"/>
    <property type="evidence" value="ECO:0007669"/>
    <property type="project" value="TreeGrafter"/>
</dbReference>
<dbReference type="EMBL" id="LUUH01000028">
    <property type="protein sequence ID" value="OAI07459.1"/>
    <property type="molecule type" value="Genomic_DNA"/>
</dbReference>
<dbReference type="InterPro" id="IPR012675">
    <property type="entry name" value="Beta-grasp_dom_sf"/>
</dbReference>
<dbReference type="CDD" id="cd00754">
    <property type="entry name" value="Ubl_MoaD"/>
    <property type="match status" value="1"/>
</dbReference>
<evidence type="ECO:0000256" key="2">
    <source>
        <dbReference type="ARBA" id="ARBA00024200"/>
    </source>
</evidence>
<dbReference type="EMBL" id="LUUG01000082">
    <property type="protein sequence ID" value="OAI02881.1"/>
    <property type="molecule type" value="Genomic_DNA"/>
</dbReference>
<evidence type="ECO:0000313" key="4">
    <source>
        <dbReference type="EMBL" id="OAI02881.1"/>
    </source>
</evidence>
<sequence>MSIKVLYFASLKDRVGRSGDELNIEAPLSVLEVWQRVNPNMNIPDTLLAAVNMEYVGLEAEVNDGDDVAFFPPVTGG</sequence>
<evidence type="ECO:0000256" key="1">
    <source>
        <dbReference type="ARBA" id="ARBA00022741"/>
    </source>
</evidence>
<dbReference type="GO" id="GO:0006777">
    <property type="term" value="P:Mo-molybdopterin cofactor biosynthetic process"/>
    <property type="evidence" value="ECO:0007669"/>
    <property type="project" value="InterPro"/>
</dbReference>
<keyword evidence="1" id="KW-0547">Nucleotide-binding</keyword>
<dbReference type="RefSeq" id="WP_064009273.1">
    <property type="nucleotide sequence ID" value="NZ_LUUG01000082.1"/>
</dbReference>
<dbReference type="Gene3D" id="3.10.20.30">
    <property type="match status" value="1"/>
</dbReference>
<dbReference type="Proteomes" id="UP000077763">
    <property type="component" value="Unassembled WGS sequence"/>
</dbReference>
<dbReference type="Proteomes" id="UP000078090">
    <property type="component" value="Unassembled WGS sequence"/>
</dbReference>
<reference evidence="4 6" key="1">
    <citation type="submission" date="2016-03" db="EMBL/GenBank/DDBJ databases">
        <authorList>
            <person name="Ploux O."/>
        </authorList>
    </citation>
    <scope>NUCLEOTIDE SEQUENCE [LARGE SCALE GENOMIC DNA]</scope>
    <source>
        <strain evidence="4">R-45363</strain>
        <strain evidence="5 6">R-45371</strain>
    </source>
</reference>
<organism evidence="4 7">
    <name type="scientific">Methylomonas methanica</name>
    <dbReference type="NCBI Taxonomy" id="421"/>
    <lineage>
        <taxon>Bacteria</taxon>
        <taxon>Pseudomonadati</taxon>
        <taxon>Pseudomonadota</taxon>
        <taxon>Gammaproteobacteria</taxon>
        <taxon>Methylococcales</taxon>
        <taxon>Methylococcaceae</taxon>
        <taxon>Methylomonas</taxon>
    </lineage>
</organism>
<dbReference type="PANTHER" id="PTHR33359:SF1">
    <property type="entry name" value="MOLYBDOPTERIN SYNTHASE SULFUR CARRIER SUBUNIT"/>
    <property type="match status" value="1"/>
</dbReference>
<dbReference type="InterPro" id="IPR003749">
    <property type="entry name" value="ThiS/MoaD-like"/>
</dbReference>
<dbReference type="InterPro" id="IPR016155">
    <property type="entry name" value="Mopterin_synth/thiamin_S_b"/>
</dbReference>
<proteinExistence type="inferred from homology"/>
<dbReference type="Pfam" id="PF02597">
    <property type="entry name" value="ThiS"/>
    <property type="match status" value="1"/>
</dbReference>
<reference evidence="7" key="2">
    <citation type="submission" date="2016-03" db="EMBL/GenBank/DDBJ databases">
        <authorList>
            <person name="Heylen K."/>
            <person name="De Vos P."/>
            <person name="Vekeman B."/>
        </authorList>
    </citation>
    <scope>NUCLEOTIDE SEQUENCE [LARGE SCALE GENOMIC DNA]</scope>
    <source>
        <strain evidence="7">R-45363</strain>
    </source>
</reference>
<name>A0A177MB57_METMH</name>
<protein>
    <recommendedName>
        <fullName evidence="3">Molybdopterin synthase sulfur carrier subunit</fullName>
    </recommendedName>
</protein>
<evidence type="ECO:0000313" key="6">
    <source>
        <dbReference type="Proteomes" id="UP000077763"/>
    </source>
</evidence>